<dbReference type="InterPro" id="IPR052895">
    <property type="entry name" value="HetReg/Transcr_Mod"/>
</dbReference>
<dbReference type="AlphaFoldDB" id="A0AAD9YVX1"/>
<protein>
    <submittedName>
        <fullName evidence="1">Uncharacterized protein</fullName>
    </submittedName>
</protein>
<keyword evidence="2" id="KW-1185">Reference proteome</keyword>
<evidence type="ECO:0000313" key="2">
    <source>
        <dbReference type="Proteomes" id="UP001276659"/>
    </source>
</evidence>
<gene>
    <name evidence="1" type="ORF">OEA41_010095</name>
</gene>
<accession>A0AAD9YVX1</accession>
<sequence length="406" mass="45832">MSEKITTFYVSGVWVKPVESKVAFLCGWSYVPWKDLYSAMVVARQLQSSPSLDTGFMRNSVQRCRLLARLRLQRLQGQETSFLDLLQTFRVTECQDTRDKVYAPLGLAPADVIQNITVDYERPVSEVYLNVIQFLIGKPGQELYFLGYTVKSQEQSLSLPSWVPNWNDGVVISPLPKLLFITNEAHGKAIRPYDRRNTLSQDLKAMKRNVYNASGGARLKAFISGAFLGISGVYCDTIVGIETNNSQENARQWSLRSRGQYSTDESFETALRRTNAADVQYDALGRACARNGSIDFDFLRKTKAELAVDQYERQEKMSQAYVAATGLRNLCLTQKGYIGLVPKSTIISDKVYAFLGGQVLYTLRPDRSDESRFTYIGECYLHGLMDGEVITWVNRGTARIEELVLT</sequence>
<organism evidence="1 2">
    <name type="scientific">Lepraria neglecta</name>
    <dbReference type="NCBI Taxonomy" id="209136"/>
    <lineage>
        <taxon>Eukaryota</taxon>
        <taxon>Fungi</taxon>
        <taxon>Dikarya</taxon>
        <taxon>Ascomycota</taxon>
        <taxon>Pezizomycotina</taxon>
        <taxon>Lecanoromycetes</taxon>
        <taxon>OSLEUM clade</taxon>
        <taxon>Lecanoromycetidae</taxon>
        <taxon>Lecanorales</taxon>
        <taxon>Lecanorineae</taxon>
        <taxon>Stereocaulaceae</taxon>
        <taxon>Lepraria</taxon>
    </lineage>
</organism>
<dbReference type="PANTHER" id="PTHR24148">
    <property type="entry name" value="ANKYRIN REPEAT DOMAIN-CONTAINING PROTEIN 39 HOMOLOG-RELATED"/>
    <property type="match status" value="1"/>
</dbReference>
<dbReference type="PANTHER" id="PTHR24148:SF73">
    <property type="entry name" value="HET DOMAIN PROTEIN (AFU_ORTHOLOGUE AFUA_8G01020)"/>
    <property type="match status" value="1"/>
</dbReference>
<evidence type="ECO:0000313" key="1">
    <source>
        <dbReference type="EMBL" id="KAK3166970.1"/>
    </source>
</evidence>
<dbReference type="Proteomes" id="UP001276659">
    <property type="component" value="Unassembled WGS sequence"/>
</dbReference>
<comment type="caution">
    <text evidence="1">The sequence shown here is derived from an EMBL/GenBank/DDBJ whole genome shotgun (WGS) entry which is preliminary data.</text>
</comment>
<dbReference type="Pfam" id="PF26639">
    <property type="entry name" value="Het-6_barrel"/>
    <property type="match status" value="1"/>
</dbReference>
<proteinExistence type="predicted"/>
<name>A0AAD9YVX1_9LECA</name>
<reference evidence="1" key="1">
    <citation type="submission" date="2022-11" db="EMBL/GenBank/DDBJ databases">
        <title>Chromosomal genome sequence assembly and mating type (MAT) locus characterization of the leprose asexual lichenized fungus Lepraria neglecta (Nyl.) Erichsen.</title>
        <authorList>
            <person name="Allen J.L."/>
            <person name="Pfeffer B."/>
        </authorList>
    </citation>
    <scope>NUCLEOTIDE SEQUENCE</scope>
    <source>
        <strain evidence="1">Allen 5258</strain>
    </source>
</reference>
<dbReference type="EMBL" id="JASNWA010000011">
    <property type="protein sequence ID" value="KAK3166970.1"/>
    <property type="molecule type" value="Genomic_DNA"/>
</dbReference>